<accession>A0A2V1K0C5</accession>
<evidence type="ECO:0000256" key="4">
    <source>
        <dbReference type="ARBA" id="ARBA00010441"/>
    </source>
</evidence>
<evidence type="ECO:0000256" key="11">
    <source>
        <dbReference type="ARBA" id="ARBA00022989"/>
    </source>
</evidence>
<dbReference type="Proteomes" id="UP000245283">
    <property type="component" value="Unassembled WGS sequence"/>
</dbReference>
<dbReference type="EC" id="2.7.8.-" evidence="17"/>
<feature type="transmembrane region" description="Helical" evidence="17">
    <location>
        <begin position="114"/>
        <end position="135"/>
    </location>
</feature>
<keyword evidence="17" id="KW-0444">Lipid biosynthesis</keyword>
<comment type="pathway">
    <text evidence="3">Lipid metabolism.</text>
</comment>
<evidence type="ECO:0000313" key="20">
    <source>
        <dbReference type="Proteomes" id="UP000245283"/>
    </source>
</evidence>
<dbReference type="OrthoDB" id="116551at2"/>
<keyword evidence="11 17" id="KW-1133">Transmembrane helix</keyword>
<comment type="caution">
    <text evidence="19">The sequence shown here is derived from an EMBL/GenBank/DDBJ whole genome shotgun (WGS) entry which is preliminary data.</text>
</comment>
<evidence type="ECO:0000256" key="15">
    <source>
        <dbReference type="ARBA" id="ARBA00033137"/>
    </source>
</evidence>
<evidence type="ECO:0000256" key="16">
    <source>
        <dbReference type="ARBA" id="ARBA00048865"/>
    </source>
</evidence>
<dbReference type="Pfam" id="PF01066">
    <property type="entry name" value="CDP-OH_P_transf"/>
    <property type="match status" value="1"/>
</dbReference>
<feature type="transmembrane region" description="Helical" evidence="17">
    <location>
        <begin position="26"/>
        <end position="46"/>
    </location>
</feature>
<dbReference type="InterPro" id="IPR000462">
    <property type="entry name" value="CDP-OH_P_trans"/>
</dbReference>
<evidence type="ECO:0000256" key="12">
    <source>
        <dbReference type="ARBA" id="ARBA00023136"/>
    </source>
</evidence>
<evidence type="ECO:0000256" key="8">
    <source>
        <dbReference type="ARBA" id="ARBA00022692"/>
    </source>
</evidence>
<keyword evidence="17" id="KW-1208">Phospholipid metabolism</keyword>
<dbReference type="Gene3D" id="1.20.120.1760">
    <property type="match status" value="1"/>
</dbReference>
<keyword evidence="17" id="KW-0594">Phospholipid biosynthesis</keyword>
<dbReference type="EMBL" id="QETB01000006">
    <property type="protein sequence ID" value="PWF24581.1"/>
    <property type="molecule type" value="Genomic_DNA"/>
</dbReference>
<evidence type="ECO:0000256" key="18">
    <source>
        <dbReference type="RuleBase" id="RU003750"/>
    </source>
</evidence>
<dbReference type="InterPro" id="IPR044268">
    <property type="entry name" value="PIP_synthase_PgsA1"/>
</dbReference>
<dbReference type="InterPro" id="IPR043130">
    <property type="entry name" value="CDP-OH_PTrfase_TM_dom"/>
</dbReference>
<dbReference type="PROSITE" id="PS00379">
    <property type="entry name" value="CDP_ALCOHOL_P_TRANSF"/>
    <property type="match status" value="1"/>
</dbReference>
<keyword evidence="10 17" id="KW-0460">Magnesium</keyword>
<feature type="binding site" evidence="17">
    <location>
        <position position="70"/>
    </location>
    <ligand>
        <name>a CDP-1,2-diacyl-sn-glycerol</name>
        <dbReference type="ChEBI" id="CHEBI:58332"/>
    </ligand>
</feature>
<evidence type="ECO:0000256" key="9">
    <source>
        <dbReference type="ARBA" id="ARBA00022723"/>
    </source>
</evidence>
<comment type="subunit">
    <text evidence="5 17">Homodimer.</text>
</comment>
<keyword evidence="7 17" id="KW-0808">Transferase</keyword>
<keyword evidence="8 17" id="KW-0812">Transmembrane</keyword>
<dbReference type="GO" id="GO:0005886">
    <property type="term" value="C:plasma membrane"/>
    <property type="evidence" value="ECO:0007669"/>
    <property type="project" value="UniProtKB-SubCell"/>
</dbReference>
<keyword evidence="12 17" id="KW-0472">Membrane</keyword>
<keyword evidence="17" id="KW-0443">Lipid metabolism</keyword>
<dbReference type="AlphaFoldDB" id="A0A2V1K0C5"/>
<evidence type="ECO:0000256" key="5">
    <source>
        <dbReference type="ARBA" id="ARBA00011738"/>
    </source>
</evidence>
<evidence type="ECO:0000256" key="17">
    <source>
        <dbReference type="HAMAP-Rule" id="MF_02241"/>
    </source>
</evidence>
<evidence type="ECO:0000256" key="7">
    <source>
        <dbReference type="ARBA" id="ARBA00022679"/>
    </source>
</evidence>
<name>A0A2V1K0C5_9ACTO</name>
<dbReference type="NCBIfam" id="NF045883">
    <property type="entry name" value="PIPSynth"/>
    <property type="match status" value="1"/>
</dbReference>
<reference evidence="20" key="1">
    <citation type="submission" date="2018-05" db="EMBL/GenBank/DDBJ databases">
        <authorList>
            <person name="Li Y."/>
        </authorList>
    </citation>
    <scope>NUCLEOTIDE SEQUENCE [LARGE SCALE GENOMIC DNA]</scope>
    <source>
        <strain evidence="20">sk1b4</strain>
    </source>
</reference>
<feature type="transmembrane region" description="Helical" evidence="17">
    <location>
        <begin position="89"/>
        <end position="108"/>
    </location>
</feature>
<feature type="binding site" evidence="17">
    <location>
        <position position="69"/>
    </location>
    <ligand>
        <name>Mg(2+)</name>
        <dbReference type="ChEBI" id="CHEBI:18420"/>
        <label>1</label>
    </ligand>
</feature>
<feature type="binding site" evidence="17">
    <location>
        <position position="80"/>
    </location>
    <ligand>
        <name>a CDP-1,2-diacyl-sn-glycerol</name>
        <dbReference type="ChEBI" id="CHEBI:58332"/>
    </ligand>
</feature>
<evidence type="ECO:0000256" key="10">
    <source>
        <dbReference type="ARBA" id="ARBA00022842"/>
    </source>
</evidence>
<proteinExistence type="inferred from homology"/>
<evidence type="ECO:0000256" key="1">
    <source>
        <dbReference type="ARBA" id="ARBA00004651"/>
    </source>
</evidence>
<evidence type="ECO:0000313" key="19">
    <source>
        <dbReference type="EMBL" id="PWF24581.1"/>
    </source>
</evidence>
<evidence type="ECO:0000256" key="3">
    <source>
        <dbReference type="ARBA" id="ARBA00005189"/>
    </source>
</evidence>
<feature type="binding site" evidence="17">
    <location>
        <position position="91"/>
    </location>
    <ligand>
        <name>Mg(2+)</name>
        <dbReference type="ChEBI" id="CHEBI:18420"/>
        <label>2</label>
    </ligand>
</feature>
<dbReference type="GO" id="GO:0016780">
    <property type="term" value="F:phosphotransferase activity, for other substituted phosphate groups"/>
    <property type="evidence" value="ECO:0007669"/>
    <property type="project" value="UniProtKB-UniRule"/>
</dbReference>
<feature type="binding site" evidence="17">
    <location>
        <position position="87"/>
    </location>
    <ligand>
        <name>Mg(2+)</name>
        <dbReference type="ChEBI" id="CHEBI:18420"/>
        <label>2</label>
    </ligand>
</feature>
<feature type="binding site" evidence="17">
    <location>
        <begin position="29"/>
        <end position="32"/>
    </location>
    <ligand>
        <name>a CDP-1,2-diacyl-sn-glycerol</name>
        <dbReference type="ChEBI" id="CHEBI:58332"/>
    </ligand>
</feature>
<feature type="binding site" evidence="17">
    <location>
        <position position="66"/>
    </location>
    <ligand>
        <name>Mg(2+)</name>
        <dbReference type="ChEBI" id="CHEBI:18420"/>
        <label>2</label>
    </ligand>
</feature>
<keyword evidence="20" id="KW-1185">Reference proteome</keyword>
<feature type="binding site" evidence="17">
    <location>
        <position position="87"/>
    </location>
    <ligand>
        <name>Mg(2+)</name>
        <dbReference type="ChEBI" id="CHEBI:18420"/>
        <label>1</label>
    </ligand>
</feature>
<dbReference type="RefSeq" id="WP_109094477.1">
    <property type="nucleotide sequence ID" value="NZ_JBQDCU010000016.1"/>
</dbReference>
<comment type="similarity">
    <text evidence="4 17 18">Belongs to the CDP-alcohol phosphatidyltransferase class-I family.</text>
</comment>
<keyword evidence="9 17" id="KW-0479">Metal-binding</keyword>
<evidence type="ECO:0000256" key="2">
    <source>
        <dbReference type="ARBA" id="ARBA00004805"/>
    </source>
</evidence>
<feature type="binding site" evidence="17">
    <location>
        <position position="66"/>
    </location>
    <ligand>
        <name>Mg(2+)</name>
        <dbReference type="ChEBI" id="CHEBI:18420"/>
        <label>1</label>
    </ligand>
</feature>
<protein>
    <recommendedName>
        <fullName evidence="14 17">Phosphatidylinositol phosphate synthase</fullName>
        <shortName evidence="17">PIP synthase</shortName>
        <ecNumber evidence="17">2.7.8.-</ecNumber>
    </recommendedName>
    <alternativeName>
        <fullName evidence="15 17">CDP-diacylglycerol--D-myo-inositol-3-phosphate 3-phosphatidyltransferase</fullName>
    </alternativeName>
</protein>
<evidence type="ECO:0000256" key="14">
    <source>
        <dbReference type="ARBA" id="ARBA00024082"/>
    </source>
</evidence>
<sequence>MLSRTGRPLSQVLFGPIARLCVKAHISADAITIGGTLAGVIAALTLLPFDHLTAAAWTIGVLVIFDNLDGQIARLTGTSSKWGAFLDSTLDRVSDGAIFSGILIWAYLWADPSYQDWILVGTLGALVFGSVVPYARARAEGLGMTASVGLAERADRLVVSLVSVWFVGMEWGDWILAVAMWLLFIAAVITVIQRMVFVYGQAKA</sequence>
<gene>
    <name evidence="19" type="ORF">DD236_11185</name>
</gene>
<dbReference type="GO" id="GO:0008654">
    <property type="term" value="P:phospholipid biosynthetic process"/>
    <property type="evidence" value="ECO:0007669"/>
    <property type="project" value="UniProtKB-UniRule"/>
</dbReference>
<feature type="binding site" evidence="17">
    <location>
        <position position="74"/>
    </location>
    <ligand>
        <name>a CDP-1,2-diacyl-sn-glycerol</name>
        <dbReference type="ChEBI" id="CHEBI:58332"/>
    </ligand>
</feature>
<comment type="catalytic activity">
    <reaction evidence="13 17">
        <text>1,2-di-(9Z-octadecenoyl)-sn-glycero-3-cytidine-5'-diphosphate + 1D-myo-inositol 3-phosphate = 1,2-di-(9Z-octadecenoyl)-sn-glycero-3-phospho-(1D-myo-inositol-3-phosphate) + CMP + H(+)</text>
        <dbReference type="Rhea" id="RHEA:61216"/>
        <dbReference type="ChEBI" id="CHEBI:15378"/>
        <dbReference type="ChEBI" id="CHEBI:58401"/>
        <dbReference type="ChEBI" id="CHEBI:60377"/>
        <dbReference type="ChEBI" id="CHEBI:85356"/>
        <dbReference type="ChEBI" id="CHEBI:144472"/>
    </reaction>
</comment>
<comment type="function">
    <text evidence="17">Catalyzes the conjugation of the 1'-hydroxyl group of D-myo-inositol-3-phosphate (also named L-myo-inositol-1-phosphate) with a lipid tail of cytidine diphosphate diacylglycerol (CDP-DAG), forming phosphatidylinositol phosphate (PIP) and CMP. PIP is a precursor of phosphatidylinositol (PI) which is an essential lipid required for cell wall formation.</text>
</comment>
<dbReference type="InterPro" id="IPR048254">
    <property type="entry name" value="CDP_ALCOHOL_P_TRANSF_CS"/>
</dbReference>
<feature type="transmembrane region" description="Helical" evidence="17">
    <location>
        <begin position="178"/>
        <end position="199"/>
    </location>
</feature>
<comment type="catalytic activity">
    <reaction evidence="16 17">
        <text>a CDP-1,2-diacyl-sn-glycerol + 1D-myo-inositol 3-phosphate = a 1,2-diacyl-sn-glycero-3-phospho-(1D-myo-inositol-3-phosphate) + CMP + H(+)</text>
        <dbReference type="Rhea" id="RHEA:60504"/>
        <dbReference type="ChEBI" id="CHEBI:15378"/>
        <dbReference type="ChEBI" id="CHEBI:58088"/>
        <dbReference type="ChEBI" id="CHEBI:58332"/>
        <dbReference type="ChEBI" id="CHEBI:58401"/>
        <dbReference type="ChEBI" id="CHEBI:60377"/>
    </reaction>
</comment>
<comment type="pathway">
    <text evidence="2 17">Phospholipid metabolism; phosphatidylinositol phosphate biosynthesis.</text>
</comment>
<comment type="subcellular location">
    <subcellularLocation>
        <location evidence="1 17">Cell membrane</location>
        <topology evidence="1 17">Multi-pass membrane protein</topology>
    </subcellularLocation>
</comment>
<dbReference type="UniPathway" id="UPA00220"/>
<evidence type="ECO:0000256" key="13">
    <source>
        <dbReference type="ARBA" id="ARBA00023935"/>
    </source>
</evidence>
<dbReference type="GO" id="GO:0000287">
    <property type="term" value="F:magnesium ion binding"/>
    <property type="evidence" value="ECO:0007669"/>
    <property type="project" value="UniProtKB-UniRule"/>
</dbReference>
<comment type="caution">
    <text evidence="17">Lacks conserved residue(s) required for the propagation of feature annotation.</text>
</comment>
<feature type="active site" description="Proton acceptor" evidence="17">
    <location>
        <position position="91"/>
    </location>
</feature>
<dbReference type="HAMAP" id="MF_02241">
    <property type="entry name" value="PIP_synthase"/>
    <property type="match status" value="1"/>
</dbReference>
<evidence type="ECO:0000256" key="6">
    <source>
        <dbReference type="ARBA" id="ARBA00022475"/>
    </source>
</evidence>
<keyword evidence="6 17" id="KW-1003">Cell membrane</keyword>
<organism evidence="19 20">
    <name type="scientific">Ancrocorticia populi</name>
    <dbReference type="NCBI Taxonomy" id="2175228"/>
    <lineage>
        <taxon>Bacteria</taxon>
        <taxon>Bacillati</taxon>
        <taxon>Actinomycetota</taxon>
        <taxon>Actinomycetes</taxon>
        <taxon>Actinomycetales</taxon>
        <taxon>Actinomycetaceae</taxon>
        <taxon>Ancrocorticia</taxon>
    </lineage>
</organism>
<comment type="cofactor">
    <cofactor evidence="17">
        <name>Mg(2+)</name>
        <dbReference type="ChEBI" id="CHEBI:18420"/>
    </cofactor>
    <text evidence="17">Contains a di-nuclear catalytic Mg(2+) center.</text>
</comment>